<dbReference type="Gene3D" id="1.10.510.10">
    <property type="entry name" value="Transferase(Phosphotransferase) domain 1"/>
    <property type="match status" value="1"/>
</dbReference>
<comment type="caution">
    <text evidence="2">The sequence shown here is derived from an EMBL/GenBank/DDBJ whole genome shotgun (WGS) entry which is preliminary data.</text>
</comment>
<dbReference type="InterPro" id="IPR011009">
    <property type="entry name" value="Kinase-like_dom_sf"/>
</dbReference>
<dbReference type="GO" id="GO:0004672">
    <property type="term" value="F:protein kinase activity"/>
    <property type="evidence" value="ECO:0007669"/>
    <property type="project" value="InterPro"/>
</dbReference>
<name>T0K009_COLGC</name>
<accession>T0K009</accession>
<sequence>MLDSERLKDYAVLILCGCLFITRHSAFATFNSLMRFVMKYSLPGEDDHLSIFGKIAGQPSKCSLPHDGSFIKWNKVEHMKDVCNPCRWKAFKDAYELKRRIVSVYHLPQKMTQTTTPTTSNINILDLSDENLPFVNQTQLKDIKNSTLSLKFYSCKVHPMYIHVDPELRALDGVEIFRKVYRYQPLERQRIEDAKKEARIAFVMSRHKSVVPLLFAFSHDNRIYEVIELLYERKKGTLESLLLRGLLLPAELASIAGHRIELVDNVLWRAMIDIVEAVVDVHSLIESLNPLDIKPANILVGTNEKGEFALYLTDFGHIAEKTPRKAAIDYAPPLPNIGAGIGKESPTKYNVWSMACMLLQVLVFIDGKCNASELETFDMERQEGFKDAAFWTDEGGEIRLREPVFEMLKNLEKGRGGSRTFQVVEKIRKMFSIDPDARDTMEGCLEVFQNTKYSRWPEGQDHMVCGCEKWTVKYRIGRHGRRYPAKLAVYRDSKKADGILMPSEQRQQPGERITIELELGSDPPKQDENSCDLITFAPAAFWRTEQEDDREREDLGHEDMKTEGMEAVWFNGLHPTHTILFPRGDEYRKFVALVTRQEIKRKPLSNNTEFRIERCIINDHTSYIHGNVQLWHLLSEQEYDSRFGRTPLSPAAGRRPSFANIKPKGLTDWKLVFWMHHPSTKDRVCVVLDIGEKTWKLNDKPGSPQVIIKQMYLLPLKPKIRAAVFLQTVSERQRTLEEYPFIPIDALELQNALQEKVVNKMEMVFPSAEGKYMCGTSVCPSLIAA</sequence>
<evidence type="ECO:0000259" key="1">
    <source>
        <dbReference type="PROSITE" id="PS50011"/>
    </source>
</evidence>
<dbReference type="GO" id="GO:0005524">
    <property type="term" value="F:ATP binding"/>
    <property type="evidence" value="ECO:0007669"/>
    <property type="project" value="InterPro"/>
</dbReference>
<dbReference type="PROSITE" id="PS50011">
    <property type="entry name" value="PROTEIN_KINASE_DOM"/>
    <property type="match status" value="1"/>
</dbReference>
<dbReference type="STRING" id="1237896.T0K009"/>
<dbReference type="Pfam" id="PF00069">
    <property type="entry name" value="Pkinase"/>
    <property type="match status" value="1"/>
</dbReference>
<organism evidence="2 3">
    <name type="scientific">Colletotrichum gloeosporioides (strain Cg-14)</name>
    <name type="common">Anthracnose fungus</name>
    <name type="synonym">Glomerella cingulata</name>
    <dbReference type="NCBI Taxonomy" id="1237896"/>
    <lineage>
        <taxon>Eukaryota</taxon>
        <taxon>Fungi</taxon>
        <taxon>Dikarya</taxon>
        <taxon>Ascomycota</taxon>
        <taxon>Pezizomycotina</taxon>
        <taxon>Sordariomycetes</taxon>
        <taxon>Hypocreomycetidae</taxon>
        <taxon>Glomerellales</taxon>
        <taxon>Glomerellaceae</taxon>
        <taxon>Colletotrichum</taxon>
        <taxon>Colletotrichum gloeosporioides species complex</taxon>
    </lineage>
</organism>
<dbReference type="SUPFAM" id="SSF56112">
    <property type="entry name" value="Protein kinase-like (PK-like)"/>
    <property type="match status" value="1"/>
</dbReference>
<reference evidence="3" key="1">
    <citation type="journal article" date="2013" name="Mol. Plant Microbe Interact.">
        <title>Global aspects of pacC regulation of pathogenicity genes in Colletotrichum gloeosporioides as revealed by transcriptome analysis.</title>
        <authorList>
            <person name="Alkan N."/>
            <person name="Meng X."/>
            <person name="Friedlander G."/>
            <person name="Reuveni E."/>
            <person name="Sukno S."/>
            <person name="Sherman A."/>
            <person name="Thon M."/>
            <person name="Fluhr R."/>
            <person name="Prusky D."/>
        </authorList>
    </citation>
    <scope>NUCLEOTIDE SEQUENCE [LARGE SCALE GENOMIC DNA]</scope>
    <source>
        <strain evidence="3">Cg-14</strain>
    </source>
</reference>
<proteinExistence type="predicted"/>
<evidence type="ECO:0000313" key="2">
    <source>
        <dbReference type="EMBL" id="EQB48962.1"/>
    </source>
</evidence>
<dbReference type="AlphaFoldDB" id="T0K009"/>
<gene>
    <name evidence="2" type="ORF">CGLO_11765</name>
</gene>
<evidence type="ECO:0000313" key="3">
    <source>
        <dbReference type="Proteomes" id="UP000015530"/>
    </source>
</evidence>
<dbReference type="OrthoDB" id="248923at2759"/>
<dbReference type="Proteomes" id="UP000015530">
    <property type="component" value="Unassembled WGS sequence"/>
</dbReference>
<dbReference type="HOGENOM" id="CLU_357143_0_0_1"/>
<dbReference type="OMA" id="FRIERCI"/>
<feature type="domain" description="Protein kinase" evidence="1">
    <location>
        <begin position="137"/>
        <end position="453"/>
    </location>
</feature>
<dbReference type="EMBL" id="AMYD01002466">
    <property type="protein sequence ID" value="EQB48962.1"/>
    <property type="molecule type" value="Genomic_DNA"/>
</dbReference>
<protein>
    <recommendedName>
        <fullName evidence="1">Protein kinase domain-containing protein</fullName>
    </recommendedName>
</protein>
<dbReference type="InterPro" id="IPR000719">
    <property type="entry name" value="Prot_kinase_dom"/>
</dbReference>
<dbReference type="SMART" id="SM00220">
    <property type="entry name" value="S_TKc"/>
    <property type="match status" value="1"/>
</dbReference>